<evidence type="ECO:0008006" key="3">
    <source>
        <dbReference type="Google" id="ProtNLM"/>
    </source>
</evidence>
<reference evidence="1" key="1">
    <citation type="submission" date="2022-06" db="EMBL/GenBank/DDBJ databases">
        <title>Leptospira isolates from biofilms formed at urban environments.</title>
        <authorList>
            <person name="Ribeiro P.S."/>
            <person name="Sousa T."/>
            <person name="Carvalho N."/>
            <person name="Aburjaile F."/>
            <person name="Neves F."/>
            <person name="Oliveira D."/>
            <person name="Blanco L."/>
            <person name="Lima J."/>
            <person name="Costa F."/>
            <person name="Brenig B."/>
            <person name="Soares S."/>
            <person name="Ramos R."/>
            <person name="Goes-Neto A."/>
            <person name="Matiuzzi M."/>
            <person name="Azevedo V."/>
            <person name="Ristow P."/>
        </authorList>
    </citation>
    <scope>NUCLEOTIDE SEQUENCE</scope>
    <source>
        <strain evidence="1">VSF7</strain>
    </source>
</reference>
<dbReference type="EMBL" id="JAMQQD010000001">
    <property type="protein sequence ID" value="MCW7514055.1"/>
    <property type="molecule type" value="Genomic_DNA"/>
</dbReference>
<dbReference type="Proteomes" id="UP001209694">
    <property type="component" value="Unassembled WGS sequence"/>
</dbReference>
<organism evidence="1 2">
    <name type="scientific">Leptospira levettii</name>
    <dbReference type="NCBI Taxonomy" id="2023178"/>
    <lineage>
        <taxon>Bacteria</taxon>
        <taxon>Pseudomonadati</taxon>
        <taxon>Spirochaetota</taxon>
        <taxon>Spirochaetia</taxon>
        <taxon>Leptospirales</taxon>
        <taxon>Leptospiraceae</taxon>
        <taxon>Leptospira</taxon>
    </lineage>
</organism>
<sequence>MACLYCQNGSKTFSRLEPIQELSQTPNFPIHDIVGETLNPYREIYECSECHQYWWIRVKGTGDPRSTYPEYYEQTAELIDDQRLELIRNPSVDHLLRYGGFNYPYSFFTEVLEKIAVKERDSLKQIFLKRTQNLPSSAKLWLRTWFQREFPNEFLDEKTKGFPSEVSLLHTMREGESILVTEWISIDQFVILSILDDTYTLTAFHFIEKRILWSQSVKRPFTEGLSIPYLFYQSGHLCYYQGFQKGSEYDSKLNRPNELLLFDLNGNLKISIPLAFRCYEVLSTEERDVSEYRVVHNFSFTIIDETLYLPHGNQIHIYNLKSKQLIQTLKSPNGDAFSGKTFLTETGIIVFYTLKGVFAINNDYEIVFQYSSKFHPVFIDSKLNFYYYYAIVDNIQTGEQKRFLKTHDSGIKLPFEITSPPLEFKNRILIPFVWDKSYLLDDKLNIMKELDFTCTDTLGPHSFAVTKSPILIVEDKLVFTNDYHSIQMIDEMGNEIIHFPIQSEVIKLFSFDGKHTVITLSCFDEYSEENQIELILLAENGEQLLRKIFPGPEGLSVNFDGFLIFMQQNLIYSYDLFQEIERIKNPK</sequence>
<evidence type="ECO:0000313" key="2">
    <source>
        <dbReference type="Proteomes" id="UP001209694"/>
    </source>
</evidence>
<accession>A0AAW5UX27</accession>
<comment type="caution">
    <text evidence="1">The sequence shown here is derived from an EMBL/GenBank/DDBJ whole genome shotgun (WGS) entry which is preliminary data.</text>
</comment>
<dbReference type="AlphaFoldDB" id="A0AAW5UX27"/>
<evidence type="ECO:0000313" key="1">
    <source>
        <dbReference type="EMBL" id="MCW7514055.1"/>
    </source>
</evidence>
<name>A0AAW5UX27_9LEPT</name>
<proteinExistence type="predicted"/>
<gene>
    <name evidence="1" type="ORF">ND810_02725</name>
</gene>
<protein>
    <recommendedName>
        <fullName evidence="3">ERV/ALR sulfhydryl oxidase domain-containing protein</fullName>
    </recommendedName>
</protein>